<dbReference type="EC" id="7.4.2.10" evidence="15"/>
<proteinExistence type="inferred from homology"/>
<protein>
    <recommendedName>
        <fullName evidence="16">Glutathione import ATP-binding protein GsiA</fullName>
        <ecNumber evidence="15">7.4.2.10</ecNumber>
    </recommendedName>
</protein>
<evidence type="ECO:0000256" key="8">
    <source>
        <dbReference type="ARBA" id="ARBA00022741"/>
    </source>
</evidence>
<keyword evidence="20" id="KW-1185">Reference proteome</keyword>
<comment type="catalytic activity">
    <reaction evidence="17">
        <text>glutathione(out) + ATP + H2O = glutathione(in) + ADP + phosphate + H(+)</text>
        <dbReference type="Rhea" id="RHEA:29791"/>
        <dbReference type="ChEBI" id="CHEBI:15377"/>
        <dbReference type="ChEBI" id="CHEBI:15378"/>
        <dbReference type="ChEBI" id="CHEBI:30616"/>
        <dbReference type="ChEBI" id="CHEBI:43474"/>
        <dbReference type="ChEBI" id="CHEBI:57925"/>
        <dbReference type="ChEBI" id="CHEBI:456216"/>
        <dbReference type="EC" id="7.4.2.10"/>
    </reaction>
</comment>
<dbReference type="InterPro" id="IPR027417">
    <property type="entry name" value="P-loop_NTPase"/>
</dbReference>
<dbReference type="GO" id="GO:0015833">
    <property type="term" value="P:peptide transport"/>
    <property type="evidence" value="ECO:0007669"/>
    <property type="project" value="InterPro"/>
</dbReference>
<evidence type="ECO:0000256" key="13">
    <source>
        <dbReference type="ARBA" id="ARBA00037530"/>
    </source>
</evidence>
<accession>A0A1W2A482</accession>
<dbReference type="Pfam" id="PF00005">
    <property type="entry name" value="ABC_tran"/>
    <property type="match status" value="1"/>
</dbReference>
<dbReference type="GO" id="GO:0005886">
    <property type="term" value="C:plasma membrane"/>
    <property type="evidence" value="ECO:0007669"/>
    <property type="project" value="UniProtKB-SubCell"/>
</dbReference>
<dbReference type="InterPro" id="IPR050319">
    <property type="entry name" value="ABC_transp_ATP-bind"/>
</dbReference>
<evidence type="ECO:0000256" key="15">
    <source>
        <dbReference type="ARBA" id="ARBA00039050"/>
    </source>
</evidence>
<dbReference type="InterPro" id="IPR003593">
    <property type="entry name" value="AAA+_ATPase"/>
</dbReference>
<evidence type="ECO:0000313" key="20">
    <source>
        <dbReference type="Proteomes" id="UP000192708"/>
    </source>
</evidence>
<dbReference type="STRING" id="1938817.SAMN06296008_107109"/>
<evidence type="ECO:0000256" key="6">
    <source>
        <dbReference type="ARBA" id="ARBA00022519"/>
    </source>
</evidence>
<dbReference type="AlphaFoldDB" id="A0A1W2A482"/>
<evidence type="ECO:0000256" key="9">
    <source>
        <dbReference type="ARBA" id="ARBA00022801"/>
    </source>
</evidence>
<dbReference type="FunFam" id="3.40.50.300:FF:000016">
    <property type="entry name" value="Oligopeptide ABC transporter ATP-binding component"/>
    <property type="match status" value="1"/>
</dbReference>
<evidence type="ECO:0000256" key="11">
    <source>
        <dbReference type="ARBA" id="ARBA00022967"/>
    </source>
</evidence>
<keyword evidence="6" id="KW-0997">Cell inner membrane</keyword>
<evidence type="ECO:0000256" key="17">
    <source>
        <dbReference type="ARBA" id="ARBA00047640"/>
    </source>
</evidence>
<dbReference type="InterPro" id="IPR017871">
    <property type="entry name" value="ABC_transporter-like_CS"/>
</dbReference>
<name>A0A1W2A482_9BURK</name>
<evidence type="ECO:0000256" key="1">
    <source>
        <dbReference type="ARBA" id="ARBA00004170"/>
    </source>
</evidence>
<keyword evidence="8" id="KW-0547">Nucleotide-binding</keyword>
<evidence type="ECO:0000256" key="5">
    <source>
        <dbReference type="ARBA" id="ARBA00022475"/>
    </source>
</evidence>
<sequence>MSVSQTNILQDPDLGGANQPLLIIDQLYKRFPIKGLLFSKEKKYVHAVNGVSFELKKGETLGVVGESGCGKSTLAKLISGLLKNDSGDLIFDGQGVNEMRGISLKNLRKNLQMVFQDSYSSLNPRLTIEEAIAFGPTMHGMKKEDARELAIQLLGRVGLDANHFGNRYPSELSGGQRQRVNIARALAFNPKMLILDESVAALDKSVQAQILNLLIELKKESQLTFLFISHDLQVVNYISDRLIVMYLGQIVEYGPSQKIFEQPRHPYTKALFSSVPEYKKKNGVEKIILSGDPPNPIDLPSGCKFKERCPHAKDICAVEPKLNLVEPYQDYWVACHLAHAQKTLD</sequence>
<evidence type="ECO:0000313" key="19">
    <source>
        <dbReference type="EMBL" id="SMC55487.1"/>
    </source>
</evidence>
<feature type="domain" description="ABC transporter" evidence="18">
    <location>
        <begin position="31"/>
        <end position="272"/>
    </location>
</feature>
<dbReference type="SUPFAM" id="SSF52540">
    <property type="entry name" value="P-loop containing nucleoside triphosphate hydrolases"/>
    <property type="match status" value="1"/>
</dbReference>
<dbReference type="SMART" id="SM00382">
    <property type="entry name" value="AAA"/>
    <property type="match status" value="1"/>
</dbReference>
<dbReference type="RefSeq" id="WP_084283621.1">
    <property type="nucleotide sequence ID" value="NZ_FWXJ01000007.1"/>
</dbReference>
<dbReference type="Gene3D" id="3.40.50.300">
    <property type="entry name" value="P-loop containing nucleotide triphosphate hydrolases"/>
    <property type="match status" value="1"/>
</dbReference>
<dbReference type="PROSITE" id="PS50893">
    <property type="entry name" value="ABC_TRANSPORTER_2"/>
    <property type="match status" value="1"/>
</dbReference>
<dbReference type="GO" id="GO:0055085">
    <property type="term" value="P:transmembrane transport"/>
    <property type="evidence" value="ECO:0007669"/>
    <property type="project" value="UniProtKB-ARBA"/>
</dbReference>
<dbReference type="InterPro" id="IPR013563">
    <property type="entry name" value="Oligopep_ABC_C"/>
</dbReference>
<organism evidence="19 20">
    <name type="scientific">Polynucleobacter kasalickyi</name>
    <dbReference type="NCBI Taxonomy" id="1938817"/>
    <lineage>
        <taxon>Bacteria</taxon>
        <taxon>Pseudomonadati</taxon>
        <taxon>Pseudomonadota</taxon>
        <taxon>Betaproteobacteria</taxon>
        <taxon>Burkholderiales</taxon>
        <taxon>Burkholderiaceae</taxon>
        <taxon>Polynucleobacter</taxon>
    </lineage>
</organism>
<dbReference type="Proteomes" id="UP000192708">
    <property type="component" value="Unassembled WGS sequence"/>
</dbReference>
<evidence type="ECO:0000256" key="7">
    <source>
        <dbReference type="ARBA" id="ARBA00022737"/>
    </source>
</evidence>
<reference evidence="19 20" key="1">
    <citation type="submission" date="2017-04" db="EMBL/GenBank/DDBJ databases">
        <authorList>
            <person name="Afonso C.L."/>
            <person name="Miller P.J."/>
            <person name="Scott M.A."/>
            <person name="Spackman E."/>
            <person name="Goraichik I."/>
            <person name="Dimitrov K.M."/>
            <person name="Suarez D.L."/>
            <person name="Swayne D.E."/>
        </authorList>
    </citation>
    <scope>NUCLEOTIDE SEQUENCE [LARGE SCALE GENOMIC DNA]</scope>
    <source>
        <strain evidence="19 20">VK13</strain>
    </source>
</reference>
<dbReference type="EMBL" id="FWXJ01000007">
    <property type="protein sequence ID" value="SMC55487.1"/>
    <property type="molecule type" value="Genomic_DNA"/>
</dbReference>
<keyword evidence="12" id="KW-0472">Membrane</keyword>
<dbReference type="CDD" id="cd03257">
    <property type="entry name" value="ABC_NikE_OppD_transporters"/>
    <property type="match status" value="1"/>
</dbReference>
<keyword evidence="7" id="KW-0677">Repeat</keyword>
<evidence type="ECO:0000259" key="18">
    <source>
        <dbReference type="PROSITE" id="PS50893"/>
    </source>
</evidence>
<dbReference type="InterPro" id="IPR003439">
    <property type="entry name" value="ABC_transporter-like_ATP-bd"/>
</dbReference>
<keyword evidence="10 19" id="KW-0067">ATP-binding</keyword>
<evidence type="ECO:0000256" key="10">
    <source>
        <dbReference type="ARBA" id="ARBA00022840"/>
    </source>
</evidence>
<dbReference type="GO" id="GO:0005524">
    <property type="term" value="F:ATP binding"/>
    <property type="evidence" value="ECO:0007669"/>
    <property type="project" value="UniProtKB-KW"/>
</dbReference>
<keyword evidence="4" id="KW-0813">Transport</keyword>
<dbReference type="GO" id="GO:0016887">
    <property type="term" value="F:ATP hydrolysis activity"/>
    <property type="evidence" value="ECO:0007669"/>
    <property type="project" value="InterPro"/>
</dbReference>
<gene>
    <name evidence="19" type="ORF">SAMN06296008_107109</name>
</gene>
<dbReference type="PANTHER" id="PTHR43776:SF15">
    <property type="entry name" value="GLUTATHIONE IMPORT ATP-BINDING PROTEIN GSIA"/>
    <property type="match status" value="1"/>
</dbReference>
<evidence type="ECO:0000256" key="12">
    <source>
        <dbReference type="ARBA" id="ARBA00023136"/>
    </source>
</evidence>
<dbReference type="PROSITE" id="PS00211">
    <property type="entry name" value="ABC_TRANSPORTER_1"/>
    <property type="match status" value="1"/>
</dbReference>
<evidence type="ECO:0000256" key="2">
    <source>
        <dbReference type="ARBA" id="ARBA00004533"/>
    </source>
</evidence>
<keyword evidence="9" id="KW-0378">Hydrolase</keyword>
<dbReference type="Pfam" id="PF08352">
    <property type="entry name" value="oligo_HPY"/>
    <property type="match status" value="1"/>
</dbReference>
<comment type="subcellular location">
    <subcellularLocation>
        <location evidence="2">Cell inner membrane</location>
    </subcellularLocation>
    <subcellularLocation>
        <location evidence="1">Membrane</location>
        <topology evidence="1">Peripheral membrane protein</topology>
    </subcellularLocation>
</comment>
<comment type="subunit">
    <text evidence="3">The complex is composed of two ATP-binding proteins (GsiA), two transmembrane proteins (GsiC and GsiD) and a solute-binding protein (GsiB).</text>
</comment>
<comment type="similarity">
    <text evidence="14">Belongs to the ABC transporter superfamily. Glutathione importer (TC 3.A.1.5.11) family.</text>
</comment>
<comment type="function">
    <text evidence="13">Part of the ABC transporter complex GsiABCD involved in glutathione import. Responsible for energy coupling to the transport system.</text>
</comment>
<dbReference type="PANTHER" id="PTHR43776">
    <property type="entry name" value="TRANSPORT ATP-BINDING PROTEIN"/>
    <property type="match status" value="1"/>
</dbReference>
<keyword evidence="5" id="KW-1003">Cell membrane</keyword>
<keyword evidence="11" id="KW-1278">Translocase</keyword>
<dbReference type="NCBIfam" id="TIGR01727">
    <property type="entry name" value="oligo_HPY"/>
    <property type="match status" value="1"/>
</dbReference>
<evidence type="ECO:0000256" key="14">
    <source>
        <dbReference type="ARBA" id="ARBA00038416"/>
    </source>
</evidence>
<evidence type="ECO:0000256" key="16">
    <source>
        <dbReference type="ARBA" id="ARBA00041187"/>
    </source>
</evidence>
<evidence type="ECO:0000256" key="3">
    <source>
        <dbReference type="ARBA" id="ARBA00011469"/>
    </source>
</evidence>
<evidence type="ECO:0000256" key="4">
    <source>
        <dbReference type="ARBA" id="ARBA00022448"/>
    </source>
</evidence>